<name>A0ACC1XZK7_MELAZ</name>
<protein>
    <submittedName>
        <fullName evidence="1">Uncharacterized protein</fullName>
    </submittedName>
</protein>
<dbReference type="EMBL" id="CM051399">
    <property type="protein sequence ID" value="KAJ4716961.1"/>
    <property type="molecule type" value="Genomic_DNA"/>
</dbReference>
<keyword evidence="2" id="KW-1185">Reference proteome</keyword>
<gene>
    <name evidence="1" type="ORF">OWV82_011907</name>
</gene>
<comment type="caution">
    <text evidence="1">The sequence shown here is derived from an EMBL/GenBank/DDBJ whole genome shotgun (WGS) entry which is preliminary data.</text>
</comment>
<organism evidence="1 2">
    <name type="scientific">Melia azedarach</name>
    <name type="common">Chinaberry tree</name>
    <dbReference type="NCBI Taxonomy" id="155640"/>
    <lineage>
        <taxon>Eukaryota</taxon>
        <taxon>Viridiplantae</taxon>
        <taxon>Streptophyta</taxon>
        <taxon>Embryophyta</taxon>
        <taxon>Tracheophyta</taxon>
        <taxon>Spermatophyta</taxon>
        <taxon>Magnoliopsida</taxon>
        <taxon>eudicotyledons</taxon>
        <taxon>Gunneridae</taxon>
        <taxon>Pentapetalae</taxon>
        <taxon>rosids</taxon>
        <taxon>malvids</taxon>
        <taxon>Sapindales</taxon>
        <taxon>Meliaceae</taxon>
        <taxon>Melia</taxon>
    </lineage>
</organism>
<proteinExistence type="predicted"/>
<reference evidence="1 2" key="1">
    <citation type="journal article" date="2023" name="Science">
        <title>Complex scaffold remodeling in plant triterpene biosynthesis.</title>
        <authorList>
            <person name="De La Pena R."/>
            <person name="Hodgson H."/>
            <person name="Liu J.C."/>
            <person name="Stephenson M.J."/>
            <person name="Martin A.C."/>
            <person name="Owen C."/>
            <person name="Harkess A."/>
            <person name="Leebens-Mack J."/>
            <person name="Jimenez L.E."/>
            <person name="Osbourn A."/>
            <person name="Sattely E.S."/>
        </authorList>
    </citation>
    <scope>NUCLEOTIDE SEQUENCE [LARGE SCALE GENOMIC DNA]</scope>
    <source>
        <strain evidence="2">cv. JPN11</strain>
        <tissue evidence="1">Leaf</tissue>
    </source>
</reference>
<dbReference type="Proteomes" id="UP001164539">
    <property type="component" value="Chromosome 6"/>
</dbReference>
<accession>A0ACC1XZK7</accession>
<evidence type="ECO:0000313" key="1">
    <source>
        <dbReference type="EMBL" id="KAJ4716961.1"/>
    </source>
</evidence>
<evidence type="ECO:0000313" key="2">
    <source>
        <dbReference type="Proteomes" id="UP001164539"/>
    </source>
</evidence>
<sequence length="93" mass="11396">MANKNLSAFRFHSRIYLRSPREWNLKLLMLTEKRSRKFLEKKRKRMNREESLSIVDYCIAFGLIEDICEGNEQRFSIAVNRIKDLRRRCWLMK</sequence>